<feature type="domain" description="Calponin-homology (CH)" evidence="4">
    <location>
        <begin position="103"/>
        <end position="208"/>
    </location>
</feature>
<evidence type="ECO:0000256" key="3">
    <source>
        <dbReference type="SAM" id="Coils"/>
    </source>
</evidence>
<dbReference type="PROSITE" id="PS00020">
    <property type="entry name" value="ACTININ_2"/>
    <property type="match status" value="1"/>
</dbReference>
<reference evidence="5" key="1">
    <citation type="submission" date="2023-07" db="EMBL/GenBank/DDBJ databases">
        <title>Chromosome-level genome assembly of Artemia franciscana.</title>
        <authorList>
            <person name="Jo E."/>
        </authorList>
    </citation>
    <scope>NUCLEOTIDE SEQUENCE</scope>
    <source>
        <tissue evidence="5">Whole body</tissue>
    </source>
</reference>
<accession>A0AA88I1C6</accession>
<evidence type="ECO:0000256" key="1">
    <source>
        <dbReference type="ARBA" id="ARBA00022737"/>
    </source>
</evidence>
<keyword evidence="3" id="KW-0175">Coiled coil</keyword>
<dbReference type="Pfam" id="PF00435">
    <property type="entry name" value="Spectrin"/>
    <property type="match status" value="3"/>
</dbReference>
<evidence type="ECO:0000256" key="2">
    <source>
        <dbReference type="ARBA" id="ARBA00023203"/>
    </source>
</evidence>
<dbReference type="InterPro" id="IPR036872">
    <property type="entry name" value="CH_dom_sf"/>
</dbReference>
<keyword evidence="2" id="KW-0009">Actin-binding</keyword>
<dbReference type="CDD" id="cd00176">
    <property type="entry name" value="SPEC"/>
    <property type="match status" value="1"/>
</dbReference>
<dbReference type="SUPFAM" id="SSF46966">
    <property type="entry name" value="Spectrin repeat"/>
    <property type="match status" value="3"/>
</dbReference>
<dbReference type="PROSITE" id="PS50021">
    <property type="entry name" value="CH"/>
    <property type="match status" value="2"/>
</dbReference>
<feature type="coiled-coil region" evidence="3">
    <location>
        <begin position="1116"/>
        <end position="1217"/>
    </location>
</feature>
<evidence type="ECO:0000313" key="5">
    <source>
        <dbReference type="EMBL" id="KAK2716326.1"/>
    </source>
</evidence>
<dbReference type="InterPro" id="IPR018159">
    <property type="entry name" value="Spectrin/alpha-actinin"/>
</dbReference>
<dbReference type="InterPro" id="IPR001715">
    <property type="entry name" value="CH_dom"/>
</dbReference>
<dbReference type="Proteomes" id="UP001187531">
    <property type="component" value="Unassembled WGS sequence"/>
</dbReference>
<dbReference type="GO" id="GO:0003779">
    <property type="term" value="F:actin binding"/>
    <property type="evidence" value="ECO:0007669"/>
    <property type="project" value="UniProtKB-KW"/>
</dbReference>
<sequence length="1270" mass="146484">GDHPPLTDLFYDLRDGTRLLALLEVLTGKPCRPERGLLRVHHINNVSKALAILEHQNVRLVNISPEEIADGNPKITLGLVWSIILHWQVHEKLKPMMADLQMSNLEKTLLAWCRYSVKDYEGVGINNFTSSWSDGLAFNAVIHRWRPNLFDWDFVSKRHPNARLEHAFRTAKNHLKIERLLDPEDVNNSSPDKKSILIYVLCLFQALPHEGMELPQPEEPPTSNSDLASYHVLLEEVLVWLLASGDKIEAMAPVATDLKNLKNQFHELEQFLIELTQQQGSIGEAIQEGHRLLRNTTMPTEEFADVTLQMKMLTDRWESLRLKAMNRQSIIHKSIMEMQKSKLITFRDWLRDCEDQISRLGNMPQDISVLEKYLGYHTKLKEFLDEKQTEVEDLSKLIVVVDDKEPDAGAHLEDELNALGERWIHVCRWSRERWPNVEGIMQAHSEVKDILMRTKERVQTSEQALKMLEANIDVQYEQEEKLLDLEKEVKTLVSELLRLDGLIQKLSQALQLLFQGKQPKEDLPSKIPKAVPKISLQYTEEIENLQDKLDALMDIVDIQKQRIAMLGSPKKKRREEVIHQDKVKMAQSMEDIGLSEMDTDDQLTNSMEKMQFHLNTVNTILQSEVPLISLSASFNAILSEYKNIFEKTGTFQDDLDLVYDKSNRRDTFHSLLQSWEDSHVKLADRIKGLEESLSTAKCIFDDCQSLMNWVQEVEGFLKAEDIAYGDIEALAAQLEQCNELKDDIPTLSATVQRIDLNLHELIPKCDGTLTADLTRQVSLVKNNFENLVNEIQKKCENLKVVLENTNLISEEINALTAPVNSIYETVVSLCDCSIRNTKELNDQVKALNDIKVKVDGISEKMSRLDKSKGQFLPEPCRMKDVCETLLSRWTYCTERVKELNHLKHLLRCYDDFKVLLAQESDWLSKLERKLKKQDENTGDAEELSEELDDLENLMKNYCCDTIEKMKTLVDSVSEANFTEHLIGIEFSQLSTRWHKTTEEARQRIIYLDNSIKEIQDFQQEIMQLQDWILALDSDLTTELRHDLTSEDAPGDSKRFTVELSQQEATLIQLEKRVTCHSNSDIVNKFGDHLKEIKQCLLEVSVKLKHFTDPPLFEQRLDRLTRILRDFENKMAFIELASDDPEAIESQLCNCLKFYEELREVKSEVEEVLREGRKLVDENAVDDAESLTQHLDCLKALYNQLGEEVATARSNLEEASSLSVRLQSDFDVMTTLLTEIEDGLNRREPNTLVNNFEEEISFCKVRNRLLLINEG</sequence>
<keyword evidence="6" id="KW-1185">Reference proteome</keyword>
<feature type="coiled-coil region" evidence="3">
    <location>
        <begin position="535"/>
        <end position="562"/>
    </location>
</feature>
<dbReference type="SMART" id="SM00150">
    <property type="entry name" value="SPEC"/>
    <property type="match status" value="4"/>
</dbReference>
<dbReference type="Pfam" id="PF00307">
    <property type="entry name" value="CH"/>
    <property type="match status" value="2"/>
</dbReference>
<dbReference type="Gene3D" id="1.20.58.60">
    <property type="match status" value="5"/>
</dbReference>
<dbReference type="InterPro" id="IPR001589">
    <property type="entry name" value="Actinin_actin-bd_CS"/>
</dbReference>
<name>A0AA88I1C6_ARTSF</name>
<gene>
    <name evidence="5" type="ORF">QYM36_010783</name>
</gene>
<dbReference type="EMBL" id="JAVRJZ010000012">
    <property type="protein sequence ID" value="KAK2716326.1"/>
    <property type="molecule type" value="Genomic_DNA"/>
</dbReference>
<evidence type="ECO:0000313" key="6">
    <source>
        <dbReference type="Proteomes" id="UP001187531"/>
    </source>
</evidence>
<proteinExistence type="predicted"/>
<comment type="caution">
    <text evidence="5">The sequence shown here is derived from an EMBL/GenBank/DDBJ whole genome shotgun (WGS) entry which is preliminary data.</text>
</comment>
<evidence type="ECO:0000259" key="4">
    <source>
        <dbReference type="PROSITE" id="PS50021"/>
    </source>
</evidence>
<dbReference type="PANTHER" id="PTHR11915">
    <property type="entry name" value="SPECTRIN/FILAMIN RELATED CYTOSKELETAL PROTEIN"/>
    <property type="match status" value="1"/>
</dbReference>
<dbReference type="Gene3D" id="1.10.418.10">
    <property type="entry name" value="Calponin-like domain"/>
    <property type="match status" value="2"/>
</dbReference>
<organism evidence="5 6">
    <name type="scientific">Artemia franciscana</name>
    <name type="common">Brine shrimp</name>
    <name type="synonym">Artemia sanfranciscana</name>
    <dbReference type="NCBI Taxonomy" id="6661"/>
    <lineage>
        <taxon>Eukaryota</taxon>
        <taxon>Metazoa</taxon>
        <taxon>Ecdysozoa</taxon>
        <taxon>Arthropoda</taxon>
        <taxon>Crustacea</taxon>
        <taxon>Branchiopoda</taxon>
        <taxon>Anostraca</taxon>
        <taxon>Artemiidae</taxon>
        <taxon>Artemia</taxon>
    </lineage>
</organism>
<feature type="coiled-coil region" evidence="3">
    <location>
        <begin position="923"/>
        <end position="960"/>
    </location>
</feature>
<feature type="domain" description="Calponin-homology (CH)" evidence="4">
    <location>
        <begin position="1"/>
        <end position="88"/>
    </location>
</feature>
<dbReference type="SUPFAM" id="SSF47576">
    <property type="entry name" value="Calponin-homology domain, CH-domain"/>
    <property type="match status" value="1"/>
</dbReference>
<dbReference type="InterPro" id="IPR002017">
    <property type="entry name" value="Spectrin_repeat"/>
</dbReference>
<protein>
    <recommendedName>
        <fullName evidence="4">Calponin-homology (CH) domain-containing protein</fullName>
    </recommendedName>
</protein>
<feature type="non-terminal residue" evidence="5">
    <location>
        <position position="1"/>
    </location>
</feature>
<dbReference type="AlphaFoldDB" id="A0AA88I1C6"/>
<dbReference type="SMART" id="SM00033">
    <property type="entry name" value="CH"/>
    <property type="match status" value="2"/>
</dbReference>
<keyword evidence="1" id="KW-0677">Repeat</keyword>